<feature type="domain" description="Tetrapyrrole methylase" evidence="4">
    <location>
        <begin position="1"/>
        <end position="140"/>
    </location>
</feature>
<accession>A0A2V2NHR0</accession>
<keyword evidence="5" id="KW-0489">Methyltransferase</keyword>
<dbReference type="GO" id="GO:0009236">
    <property type="term" value="P:cobalamin biosynthetic process"/>
    <property type="evidence" value="ECO:0007669"/>
    <property type="project" value="UniProtKB-UniRule"/>
</dbReference>
<comment type="pathway">
    <text evidence="1">Cofactor biosynthesis; adenosylcobalamin biosynthesis.</text>
</comment>
<dbReference type="InterPro" id="IPR000878">
    <property type="entry name" value="4pyrrol_Mease"/>
</dbReference>
<dbReference type="EMBL" id="QGMZ01000012">
    <property type="protein sequence ID" value="PWR75131.1"/>
    <property type="molecule type" value="Genomic_DNA"/>
</dbReference>
<name>A0A2V2NHR0_9EURY</name>
<dbReference type="InterPro" id="IPR014777">
    <property type="entry name" value="4pyrrole_Mease_sub1"/>
</dbReference>
<dbReference type="GO" id="GO:0032259">
    <property type="term" value="P:methylation"/>
    <property type="evidence" value="ECO:0007669"/>
    <property type="project" value="UniProtKB-KW"/>
</dbReference>
<dbReference type="AlphaFoldDB" id="A0A2V2NHR0"/>
<dbReference type="PANTHER" id="PTHR43467">
    <property type="entry name" value="COBALT-PRECORRIN-2 C(20)-METHYLTRANSFERASE"/>
    <property type="match status" value="1"/>
</dbReference>
<dbReference type="InterPro" id="IPR012382">
    <property type="entry name" value="CobI/CbiL"/>
</dbReference>
<dbReference type="Proteomes" id="UP000245934">
    <property type="component" value="Unassembled WGS sequence"/>
</dbReference>
<dbReference type="PIRSF" id="PIRSF036427">
    <property type="entry name" value="Precrrn-2_mtase"/>
    <property type="match status" value="1"/>
</dbReference>
<proteinExistence type="inferred from homology"/>
<dbReference type="InterPro" id="IPR035996">
    <property type="entry name" value="4pyrrol_Methylase_sf"/>
</dbReference>
<evidence type="ECO:0000256" key="3">
    <source>
        <dbReference type="PIRNR" id="PIRNR036427"/>
    </source>
</evidence>
<dbReference type="OrthoDB" id="23546at2157"/>
<dbReference type="GeneID" id="97609062"/>
<gene>
    <name evidence="5" type="ORF">DLD82_06000</name>
</gene>
<evidence type="ECO:0000259" key="4">
    <source>
        <dbReference type="Pfam" id="PF00590"/>
    </source>
</evidence>
<dbReference type="RefSeq" id="WP_109940209.1">
    <property type="nucleotide sequence ID" value="NZ_CP176366.1"/>
</dbReference>
<keyword evidence="5" id="KW-0808">Transferase</keyword>
<organism evidence="5 6">
    <name type="scientific">Methanospirillum stamsii</name>
    <dbReference type="NCBI Taxonomy" id="1277351"/>
    <lineage>
        <taxon>Archaea</taxon>
        <taxon>Methanobacteriati</taxon>
        <taxon>Methanobacteriota</taxon>
        <taxon>Stenosarchaea group</taxon>
        <taxon>Methanomicrobia</taxon>
        <taxon>Methanomicrobiales</taxon>
        <taxon>Methanospirillaceae</taxon>
        <taxon>Methanospirillum</taxon>
    </lineage>
</organism>
<comment type="similarity">
    <text evidence="3">Belongs to the precorrin methyltransferase family.</text>
</comment>
<evidence type="ECO:0000313" key="6">
    <source>
        <dbReference type="Proteomes" id="UP000245934"/>
    </source>
</evidence>
<evidence type="ECO:0000256" key="1">
    <source>
        <dbReference type="ARBA" id="ARBA00004953"/>
    </source>
</evidence>
<sequence>MITGLGLGPGDPELLTLKAVRLLQEADCVYIPGGLARRLVEPYCDPIELSFPMSHDEEMIRNQIIQNAEIIAKDARERDVVFGIIGDPNIFSTFSRLAVIMQENHPEITIRTIPGISSITALMSETGLPITGGFCVTDGSGIRSQIRMKVRKPREIAESLREDGYSRFALVERMYMEGMQVLHGDEIPEESSYFSLLYAERDV</sequence>
<dbReference type="SUPFAM" id="SSF53790">
    <property type="entry name" value="Tetrapyrrole methylase"/>
    <property type="match status" value="1"/>
</dbReference>
<dbReference type="InterPro" id="IPR003043">
    <property type="entry name" value="Uropor_MeTrfase_CS"/>
</dbReference>
<keyword evidence="6" id="KW-1185">Reference proteome</keyword>
<protein>
    <submittedName>
        <fullName evidence="5">Cobalt-factor II C(20)-methyltransferase</fullName>
    </submittedName>
</protein>
<dbReference type="Gene3D" id="3.40.1010.10">
    <property type="entry name" value="Cobalt-precorrin-4 Transmethylase, Domain 1"/>
    <property type="match status" value="1"/>
</dbReference>
<keyword evidence="2" id="KW-0169">Cobalamin biosynthesis</keyword>
<dbReference type="NCBIfam" id="NF004060">
    <property type="entry name" value="PRK05576.1-3"/>
    <property type="match status" value="1"/>
</dbReference>
<comment type="caution">
    <text evidence="5">The sequence shown here is derived from an EMBL/GenBank/DDBJ whole genome shotgun (WGS) entry which is preliminary data.</text>
</comment>
<dbReference type="GO" id="GO:0030788">
    <property type="term" value="F:precorrin-2 C20-methyltransferase activity"/>
    <property type="evidence" value="ECO:0007669"/>
    <property type="project" value="InterPro"/>
</dbReference>
<evidence type="ECO:0000256" key="2">
    <source>
        <dbReference type="ARBA" id="ARBA00022573"/>
    </source>
</evidence>
<dbReference type="Pfam" id="PF00590">
    <property type="entry name" value="TP_methylase"/>
    <property type="match status" value="1"/>
</dbReference>
<reference evidence="5 6" key="1">
    <citation type="submission" date="2018-05" db="EMBL/GenBank/DDBJ databases">
        <title>Draft genome of Methanospirillum stamsii Pt1.</title>
        <authorList>
            <person name="Dueholm M.S."/>
            <person name="Nielsen P.H."/>
            <person name="Bakmann L.F."/>
            <person name="Otzen D.E."/>
        </authorList>
    </citation>
    <scope>NUCLEOTIDE SEQUENCE [LARGE SCALE GENOMIC DNA]</scope>
    <source>
        <strain evidence="5 6">Pt1</strain>
    </source>
</reference>
<dbReference type="PROSITE" id="PS00839">
    <property type="entry name" value="SUMT_1"/>
    <property type="match status" value="1"/>
</dbReference>
<evidence type="ECO:0000313" key="5">
    <source>
        <dbReference type="EMBL" id="PWR75131.1"/>
    </source>
</evidence>
<dbReference type="PANTHER" id="PTHR43467:SF2">
    <property type="entry name" value="COBALT-PRECORRIN-2 C(20)-METHYLTRANSFERASE"/>
    <property type="match status" value="1"/>
</dbReference>
<dbReference type="CDD" id="cd11645">
    <property type="entry name" value="Precorrin_2_C20_MT"/>
    <property type="match status" value="1"/>
</dbReference>